<accession>A0A8S3U8Z6</accession>
<name>A0A8S3U8Z6_MYTED</name>
<dbReference type="AlphaFoldDB" id="A0A8S3U8Z6"/>
<feature type="coiled-coil region" evidence="1">
    <location>
        <begin position="327"/>
        <end position="368"/>
    </location>
</feature>
<sequence length="379" mass="43891">MAMTTNTIFITPDPDNDIELELKKEITEICTASVNTPVIKVDLEGNQKRWLLIGICLQNILSPTLRNYVEPVVQSHYNAMTHSHRIHTQKYPNHQKKDITSGTKLNYEAINRNNSIAKVGWKPDLINYDYSVRNHVEFSKLFMKTYMAQYSAFDQTCDLSALLNLIVNIDKFPQPARNVAAKLRSDVRNPWAHCNFDEWDTIKYQTSFQLMHQLIKCLNLNTPDETKVLADITKWEQNGFMFLQEYAVDQIVLNELRHQTRVLAEYALILKSGRDTSFMKIHEAMLQINGEMERVCKRIDTIENVQTENRQHIDGAIADIKGNTQNVKSLKTENTSTINRVKTLECEVKSTTEDVSNIKKDITEMKENIGRFQKLHVWI</sequence>
<proteinExistence type="predicted"/>
<keyword evidence="1" id="KW-0175">Coiled coil</keyword>
<reference evidence="2" key="1">
    <citation type="submission" date="2021-03" db="EMBL/GenBank/DDBJ databases">
        <authorList>
            <person name="Bekaert M."/>
        </authorList>
    </citation>
    <scope>NUCLEOTIDE SEQUENCE</scope>
</reference>
<dbReference type="Proteomes" id="UP000683360">
    <property type="component" value="Unassembled WGS sequence"/>
</dbReference>
<evidence type="ECO:0000256" key="1">
    <source>
        <dbReference type="SAM" id="Coils"/>
    </source>
</evidence>
<gene>
    <name evidence="2" type="ORF">MEDL_54396</name>
</gene>
<dbReference type="EMBL" id="CAJPWZ010002637">
    <property type="protein sequence ID" value="CAG2242212.1"/>
    <property type="molecule type" value="Genomic_DNA"/>
</dbReference>
<comment type="caution">
    <text evidence="2">The sequence shown here is derived from an EMBL/GenBank/DDBJ whole genome shotgun (WGS) entry which is preliminary data.</text>
</comment>
<evidence type="ECO:0000313" key="2">
    <source>
        <dbReference type="EMBL" id="CAG2242212.1"/>
    </source>
</evidence>
<protein>
    <submittedName>
        <fullName evidence="2">Uncharacterized protein</fullName>
    </submittedName>
</protein>
<organism evidence="2 3">
    <name type="scientific">Mytilus edulis</name>
    <name type="common">Blue mussel</name>
    <dbReference type="NCBI Taxonomy" id="6550"/>
    <lineage>
        <taxon>Eukaryota</taxon>
        <taxon>Metazoa</taxon>
        <taxon>Spiralia</taxon>
        <taxon>Lophotrochozoa</taxon>
        <taxon>Mollusca</taxon>
        <taxon>Bivalvia</taxon>
        <taxon>Autobranchia</taxon>
        <taxon>Pteriomorphia</taxon>
        <taxon>Mytilida</taxon>
        <taxon>Mytiloidea</taxon>
        <taxon>Mytilidae</taxon>
        <taxon>Mytilinae</taxon>
        <taxon>Mytilus</taxon>
    </lineage>
</organism>
<evidence type="ECO:0000313" key="3">
    <source>
        <dbReference type="Proteomes" id="UP000683360"/>
    </source>
</evidence>
<keyword evidence="3" id="KW-1185">Reference proteome</keyword>
<dbReference type="OrthoDB" id="5988093at2759"/>